<comment type="caution">
    <text evidence="3">The sequence shown here is derived from an EMBL/GenBank/DDBJ whole genome shotgun (WGS) entry which is preliminary data.</text>
</comment>
<dbReference type="PANTHER" id="PTHR11439:SF495">
    <property type="entry name" value="REVERSE TRANSCRIPTASE, RNA-DEPENDENT DNA POLYMERASE-RELATED"/>
    <property type="match status" value="1"/>
</dbReference>
<evidence type="ECO:0000256" key="1">
    <source>
        <dbReference type="SAM" id="MobiDB-lite"/>
    </source>
</evidence>
<feature type="region of interest" description="Disordered" evidence="1">
    <location>
        <begin position="1012"/>
        <end position="1039"/>
    </location>
</feature>
<feature type="compositionally biased region" description="Polar residues" evidence="1">
    <location>
        <begin position="361"/>
        <end position="371"/>
    </location>
</feature>
<name>A0A6L2MK43_TANCI</name>
<feature type="region of interest" description="Disordered" evidence="1">
    <location>
        <begin position="338"/>
        <end position="391"/>
    </location>
</feature>
<feature type="compositionally biased region" description="Basic and acidic residues" evidence="1">
    <location>
        <begin position="345"/>
        <end position="359"/>
    </location>
</feature>
<feature type="domain" description="Reverse transcriptase Ty1/copia-type" evidence="2">
    <location>
        <begin position="598"/>
        <end position="654"/>
    </location>
</feature>
<proteinExistence type="predicted"/>
<feature type="domain" description="Reverse transcriptase Ty1/copia-type" evidence="2">
    <location>
        <begin position="12"/>
        <end position="97"/>
    </location>
</feature>
<feature type="compositionally biased region" description="Basic and acidic residues" evidence="1">
    <location>
        <begin position="372"/>
        <end position="388"/>
    </location>
</feature>
<reference evidence="3" key="1">
    <citation type="journal article" date="2019" name="Sci. Rep.">
        <title>Draft genome of Tanacetum cinerariifolium, the natural source of mosquito coil.</title>
        <authorList>
            <person name="Yamashiro T."/>
            <person name="Shiraishi A."/>
            <person name="Satake H."/>
            <person name="Nakayama K."/>
        </authorList>
    </citation>
    <scope>NUCLEOTIDE SEQUENCE</scope>
</reference>
<accession>A0A6L2MK43</accession>
<dbReference type="InterPro" id="IPR013103">
    <property type="entry name" value="RVT_2"/>
</dbReference>
<evidence type="ECO:0000259" key="2">
    <source>
        <dbReference type="Pfam" id="PF07727"/>
    </source>
</evidence>
<dbReference type="Pfam" id="PF07727">
    <property type="entry name" value="RVT_2"/>
    <property type="match status" value="2"/>
</dbReference>
<protein>
    <recommendedName>
        <fullName evidence="2">Reverse transcriptase Ty1/copia-type domain-containing protein</fullName>
    </recommendedName>
</protein>
<feature type="non-terminal residue" evidence="3">
    <location>
        <position position="1"/>
    </location>
</feature>
<dbReference type="EMBL" id="BKCJ010006752">
    <property type="protein sequence ID" value="GEU73759.1"/>
    <property type="molecule type" value="Genomic_DNA"/>
</dbReference>
<organism evidence="3">
    <name type="scientific">Tanacetum cinerariifolium</name>
    <name type="common">Dalmatian daisy</name>
    <name type="synonym">Chrysanthemum cinerariifolium</name>
    <dbReference type="NCBI Taxonomy" id="118510"/>
    <lineage>
        <taxon>Eukaryota</taxon>
        <taxon>Viridiplantae</taxon>
        <taxon>Streptophyta</taxon>
        <taxon>Embryophyta</taxon>
        <taxon>Tracheophyta</taxon>
        <taxon>Spermatophyta</taxon>
        <taxon>Magnoliopsida</taxon>
        <taxon>eudicotyledons</taxon>
        <taxon>Gunneridae</taxon>
        <taxon>Pentapetalae</taxon>
        <taxon>asterids</taxon>
        <taxon>campanulids</taxon>
        <taxon>Asterales</taxon>
        <taxon>Asteraceae</taxon>
        <taxon>Asteroideae</taxon>
        <taxon>Anthemideae</taxon>
        <taxon>Anthemidinae</taxon>
        <taxon>Tanacetum</taxon>
    </lineage>
</organism>
<sequence length="1595" mass="179645">LCFLHGIYGVPKSAFLYGNIEEEVYVCQPSGFEDHDHPDKVYKVVKALYSLHQAPRAWYETLADYLLENGFHIGQIDQTLFIKKQKEDILLVQIYVKQKKDGIFISQDKYVAKILKKFGLTEGKSASTPIDTEKHLLKDPDGEDVDVHIYRSMIGSLMYLTSSRPDIMFAKRGKGTWGGREKGFGIVPVWCRCTGRGVGDEVVLAGKWVGRNRVLVTKPHNNTSYKLLHGRTPSIGFMRPFGCLVTILNTLNSLGKFDGKVDEGFLVGYSVHSSGPTWLFDIDSLTRTMNYQPVTAGNQTNSSAGFQDKFDVEKAGEEIDQQYVLFLVWSSGSINPQNSDGDAAFDGKEHEFDGKKPESEVNVSPSNSAQSRKQDDKTKKEAKGKSHVEPLTGYKDLSAEFGDCSDNSSNEVNAVGSIVLTVGQDSPNITNIFSTIGPSNVVDSPTYGKSSFICASQLPDDLDITELEDITYSDDKDDVGVEADFNNLETSITISPIPTSKVHKDHPVTQIIGDLSSTTQTKSVTKVVKDQGGLSQMFNDDFHTCMFAYFLSQEEPKRVHQALKEPSGIEAMQEELLQLKMQKVWVLVDLPYGKRASARIEAIRLFLAYASFMGFMVYQMDVKCAFLYGTIEEEVYVCQPLGFEDPYHPDKSTKWSRHFTVYIKLLELASTPTYTEKPLLKDPNGEDVDVHTYRLMIGSLMYLTSSRPDIMFAVYTCAASHLHAVKRIFRYHKGKPHLGLWYPKDSPFDLEAYSDSDYAVVATSSTEAEYVAAVTCCAQVLWIQNQLLDYGAGQTTTRKEISNPFMAGVDTPRSDEDRLELIELTVFLLPKFKKLELKLMLLAYKFLLSGIKKFWNTVVIKQVNDVTRLQALVDKKKVVVTEATIRETLHLDDAEGVNCLPNEKFFVELARIGYEKPSTKLTFYKAFFLSHWKFLIHTILQCMSAKRTLWNEFSSSMASAIICLSSGDLSTHTTKYTFPALTQKEIDEEGDADEHVKEVNAGDAAAGDVSVAHGEVHQTPPKSPQVQPSSPQSQPQSQQAVEFPMHLLQEVMDTCVALTHRVEHLEFDKVTQAMDIIKLKHRVKKLEKRTKVRVLKLKRLQRVGTSQRVETSDDIVMDDESNQERMIAEMDMDDAVVLKDDKEKDSEVADEVKDVEEDKVDESAQVQGRTAESQAKIYKIDMDHANKVLSMQEDETKPAKVQEVVDVVTTAKLITEVVTAASETVTAASAIITTAEAQVPAAPLAAVPARVAAAPSRKRKRVVIRNLEEDLTTSTIIPAETKSMDKDIDWDEAIDHIKMKAKEDPAIKRYQVLKRKPQTEAQATKNMMVYLKNVVGFKMDYFKGLSDDDICPVFEKYFDLNVAFLIKSKEQMDEEDSRALKRLNETLAKKAAKKQKLSEELILLIERRYPLIRFTLDQMLNAVRLEVEEESEVSLELLRFYTQNTSLWVRVIKAIHGDDGKVRGYEKDGAKSCWLSIVNEINSLKNKGKALENGYPRIYILETCKLITVGMKLAQTSFDSSFHRVSRGGVDQKQFDELSTLVHDVTLTPMSDRWIWALESSRDFSVESVRKVNVHAWKVKIDSLPKRFNVSRRGI</sequence>
<gene>
    <name evidence="3" type="ORF">Tci_045737</name>
</gene>
<evidence type="ECO:0000313" key="3">
    <source>
        <dbReference type="EMBL" id="GEU73759.1"/>
    </source>
</evidence>
<dbReference type="PANTHER" id="PTHR11439">
    <property type="entry name" value="GAG-POL-RELATED RETROTRANSPOSON"/>
    <property type="match status" value="1"/>
</dbReference>